<evidence type="ECO:0000256" key="4">
    <source>
        <dbReference type="ARBA" id="ARBA00023315"/>
    </source>
</evidence>
<dbReference type="InterPro" id="IPR001451">
    <property type="entry name" value="Hexapep"/>
</dbReference>
<evidence type="ECO:0000256" key="3">
    <source>
        <dbReference type="ARBA" id="ARBA00022737"/>
    </source>
</evidence>
<evidence type="ECO:0000256" key="2">
    <source>
        <dbReference type="ARBA" id="ARBA00022679"/>
    </source>
</evidence>
<evidence type="ECO:0000313" key="5">
    <source>
        <dbReference type="EMBL" id="SJM35830.1"/>
    </source>
</evidence>
<dbReference type="CDD" id="cd03349">
    <property type="entry name" value="LbH_XAT"/>
    <property type="match status" value="1"/>
</dbReference>
<dbReference type="PANTHER" id="PTHR43300:SF11">
    <property type="entry name" value="ACETYLTRANSFERASE RV3034C-RELATED"/>
    <property type="match status" value="1"/>
</dbReference>
<keyword evidence="4" id="KW-0012">Acyltransferase</keyword>
<keyword evidence="3" id="KW-0677">Repeat</keyword>
<dbReference type="InterPro" id="IPR017694">
    <property type="entry name" value="Phosphonate_tfrase_rpt"/>
</dbReference>
<dbReference type="NCBIfam" id="TIGR03308">
    <property type="entry name" value="phn_thr-fam"/>
    <property type="match status" value="1"/>
</dbReference>
<proteinExistence type="inferred from homology"/>
<evidence type="ECO:0000256" key="1">
    <source>
        <dbReference type="ARBA" id="ARBA00007274"/>
    </source>
</evidence>
<organism evidence="5 6">
    <name type="scientific">Mesorhizobium delmotii</name>
    <dbReference type="NCBI Taxonomy" id="1631247"/>
    <lineage>
        <taxon>Bacteria</taxon>
        <taxon>Pseudomonadati</taxon>
        <taxon>Pseudomonadota</taxon>
        <taxon>Alphaproteobacteria</taxon>
        <taxon>Hyphomicrobiales</taxon>
        <taxon>Phyllobacteriaceae</taxon>
        <taxon>Mesorhizobium</taxon>
    </lineage>
</organism>
<dbReference type="InterPro" id="IPR011004">
    <property type="entry name" value="Trimer_LpxA-like_sf"/>
</dbReference>
<dbReference type="SUPFAM" id="SSF51161">
    <property type="entry name" value="Trimeric LpxA-like enzymes"/>
    <property type="match status" value="1"/>
</dbReference>
<dbReference type="Proteomes" id="UP000245698">
    <property type="component" value="Unassembled WGS sequence"/>
</dbReference>
<dbReference type="PANTHER" id="PTHR43300">
    <property type="entry name" value="ACETYLTRANSFERASE"/>
    <property type="match status" value="1"/>
</dbReference>
<gene>
    <name evidence="5" type="ORF">BQ8482_90205</name>
</gene>
<protein>
    <submittedName>
        <fullName evidence="5">Chloramphenicol acetyltransferase</fullName>
    </submittedName>
</protein>
<keyword evidence="6" id="KW-1185">Reference proteome</keyword>
<reference evidence="6" key="1">
    <citation type="submission" date="2016-12" db="EMBL/GenBank/DDBJ databases">
        <authorList>
            <person name="Brunel B."/>
        </authorList>
    </citation>
    <scope>NUCLEOTIDE SEQUENCE [LARGE SCALE GENOMIC DNA]</scope>
</reference>
<dbReference type="EMBL" id="FUIG01000103">
    <property type="protein sequence ID" value="SJM35830.1"/>
    <property type="molecule type" value="Genomic_DNA"/>
</dbReference>
<dbReference type="Pfam" id="PF00132">
    <property type="entry name" value="Hexapep"/>
    <property type="match status" value="1"/>
</dbReference>
<dbReference type="AlphaFoldDB" id="A0A2P9AXD0"/>
<comment type="similarity">
    <text evidence="1">Belongs to the transferase hexapeptide repeat family.</text>
</comment>
<dbReference type="GO" id="GO:0016746">
    <property type="term" value="F:acyltransferase activity"/>
    <property type="evidence" value="ECO:0007669"/>
    <property type="project" value="UniProtKB-KW"/>
</dbReference>
<sequence length="232" mass="26159">MTDDWSRLRDQSLGRKAAGMDRPENLVLKDPEPRIHPTAELKACKLGRYASIGERVILREVTVGDFSYFERHAEAIYTTIGKFCSIAANSRINALEHPIERLTQHKLSYRPNEYFRWLGVDAAFRERRRAQSVSIGHDVWIGHGAVIMPDVTIGNGAIVGANAVVTRDVPAYAIVAGVPARQLRQRFAADIAARIESLAWWDWPPEKLAKAVPDMQAMPLEAFLDRWENEIS</sequence>
<dbReference type="InterPro" id="IPR050179">
    <property type="entry name" value="Trans_hexapeptide_repeat"/>
</dbReference>
<name>A0A2P9AXD0_9HYPH</name>
<dbReference type="Gene3D" id="2.160.10.10">
    <property type="entry name" value="Hexapeptide repeat proteins"/>
    <property type="match status" value="1"/>
</dbReference>
<accession>A0A2P9AXD0</accession>
<dbReference type="PROSITE" id="PS00101">
    <property type="entry name" value="HEXAPEP_TRANSFERASES"/>
    <property type="match status" value="1"/>
</dbReference>
<dbReference type="InterPro" id="IPR018357">
    <property type="entry name" value="Hexapep_transf_CS"/>
</dbReference>
<evidence type="ECO:0000313" key="6">
    <source>
        <dbReference type="Proteomes" id="UP000245698"/>
    </source>
</evidence>
<keyword evidence="2 5" id="KW-0808">Transferase</keyword>